<keyword evidence="3" id="KW-1185">Reference proteome</keyword>
<evidence type="ECO:0008006" key="4">
    <source>
        <dbReference type="Google" id="ProtNLM"/>
    </source>
</evidence>
<proteinExistence type="predicted"/>
<evidence type="ECO:0000313" key="3">
    <source>
        <dbReference type="Proteomes" id="UP000219111"/>
    </source>
</evidence>
<organism evidence="2 3">
    <name type="scientific">Rhodobacter maris</name>
    <dbReference type="NCBI Taxonomy" id="446682"/>
    <lineage>
        <taxon>Bacteria</taxon>
        <taxon>Pseudomonadati</taxon>
        <taxon>Pseudomonadota</taxon>
        <taxon>Alphaproteobacteria</taxon>
        <taxon>Rhodobacterales</taxon>
        <taxon>Rhodobacter group</taxon>
        <taxon>Rhodobacter</taxon>
    </lineage>
</organism>
<reference evidence="3" key="1">
    <citation type="submission" date="2017-08" db="EMBL/GenBank/DDBJ databases">
        <authorList>
            <person name="Varghese N."/>
            <person name="Submissions S."/>
        </authorList>
    </citation>
    <scope>NUCLEOTIDE SEQUENCE [LARGE SCALE GENOMIC DNA]</scope>
    <source>
        <strain evidence="3">JA276</strain>
    </source>
</reference>
<gene>
    <name evidence="2" type="ORF">SAMN05877831_11328</name>
</gene>
<dbReference type="Proteomes" id="UP000219111">
    <property type="component" value="Unassembled WGS sequence"/>
</dbReference>
<dbReference type="RefSeq" id="WP_245860989.1">
    <property type="nucleotide sequence ID" value="NZ_OBMT01000013.1"/>
</dbReference>
<protein>
    <recommendedName>
        <fullName evidence="4">Helix-turn-helix protein</fullName>
    </recommendedName>
</protein>
<evidence type="ECO:0000313" key="2">
    <source>
        <dbReference type="EMBL" id="SOC15134.1"/>
    </source>
</evidence>
<dbReference type="AlphaFoldDB" id="A0A285T6L4"/>
<feature type="region of interest" description="Disordered" evidence="1">
    <location>
        <begin position="264"/>
        <end position="291"/>
    </location>
</feature>
<name>A0A285T6L4_9RHOB</name>
<evidence type="ECO:0000256" key="1">
    <source>
        <dbReference type="SAM" id="MobiDB-lite"/>
    </source>
</evidence>
<dbReference type="EMBL" id="OBMT01000013">
    <property type="protein sequence ID" value="SOC15134.1"/>
    <property type="molecule type" value="Genomic_DNA"/>
</dbReference>
<sequence length="291" mass="32211">MSWRVANECAERRFGSAARKQIIMFLADRASDDGSGIWCSKGTIQRHTELGESTVKRTIGEFLKEGILVETGRRPCKNGFTVIYRIVLARVMALDRAAEPDDGTGVTVDPVQPEPGMGSSEDGVGGPRWTPNPSQTIQKPPPRERAKAVVDERFENIWAAYPKDRRRGKDACLARIADLVSEGAAPEDLLKAVQAYATESAGFTRSKVCFSDNWFRSNRWQIYLESLEAVRLRGAADRLAARVHDGVAQLAARGRALRQAGDGLERELGESESRRRTADAALRGRDWGREL</sequence>
<accession>A0A285T6L4</accession>
<feature type="region of interest" description="Disordered" evidence="1">
    <location>
        <begin position="99"/>
        <end position="144"/>
    </location>
</feature>